<evidence type="ECO:0000256" key="1">
    <source>
        <dbReference type="SAM" id="SignalP"/>
    </source>
</evidence>
<feature type="chain" id="PRO_5002939090" evidence="1">
    <location>
        <begin position="20"/>
        <end position="98"/>
    </location>
</feature>
<dbReference type="AlphaFoldDB" id="C4J156"/>
<reference evidence="2" key="1">
    <citation type="journal article" date="2009" name="PLoS Genet.">
        <title>Sequencing, mapping, and analysis of 27,455 maize full-length cDNAs.</title>
        <authorList>
            <person name="Soderlund C."/>
            <person name="Descour A."/>
            <person name="Kudrna D."/>
            <person name="Bomhoff M."/>
            <person name="Boyd L."/>
            <person name="Currie J."/>
            <person name="Angelova A."/>
            <person name="Collura K."/>
            <person name="Wissotski M."/>
            <person name="Ashley E."/>
            <person name="Morrow D."/>
            <person name="Fernandes J."/>
            <person name="Walbot V."/>
            <person name="Yu Y."/>
        </authorList>
    </citation>
    <scope>NUCLEOTIDE SEQUENCE</scope>
    <source>
        <strain evidence="2">B73</strain>
    </source>
</reference>
<keyword evidence="1" id="KW-0732">Signal</keyword>
<reference evidence="2" key="2">
    <citation type="submission" date="2012-06" db="EMBL/GenBank/DDBJ databases">
        <authorList>
            <person name="Yu Y."/>
            <person name="Currie J."/>
            <person name="Lomeli R."/>
            <person name="Angelova A."/>
            <person name="Collura K."/>
            <person name="Wissotski M."/>
            <person name="Campos D."/>
            <person name="Kudrna D."/>
            <person name="Golser W."/>
            <person name="Ashely E."/>
            <person name="Descour A."/>
            <person name="Fernandes J."/>
            <person name="Soderlund C."/>
            <person name="Walbot V."/>
        </authorList>
    </citation>
    <scope>NUCLEOTIDE SEQUENCE</scope>
    <source>
        <strain evidence="2">B73</strain>
    </source>
</reference>
<dbReference type="EMBL" id="BT084553">
    <property type="protein sequence ID" value="ACR34906.1"/>
    <property type="molecule type" value="mRNA"/>
</dbReference>
<proteinExistence type="evidence at transcript level"/>
<organism evidence="2">
    <name type="scientific">Zea mays</name>
    <name type="common">Maize</name>
    <dbReference type="NCBI Taxonomy" id="4577"/>
    <lineage>
        <taxon>Eukaryota</taxon>
        <taxon>Viridiplantae</taxon>
        <taxon>Streptophyta</taxon>
        <taxon>Embryophyta</taxon>
        <taxon>Tracheophyta</taxon>
        <taxon>Spermatophyta</taxon>
        <taxon>Magnoliopsida</taxon>
        <taxon>Liliopsida</taxon>
        <taxon>Poales</taxon>
        <taxon>Poaceae</taxon>
        <taxon>PACMAD clade</taxon>
        <taxon>Panicoideae</taxon>
        <taxon>Andropogonodae</taxon>
        <taxon>Andropogoneae</taxon>
        <taxon>Tripsacinae</taxon>
        <taxon>Zea</taxon>
    </lineage>
</organism>
<protein>
    <submittedName>
        <fullName evidence="2">Uncharacterized protein</fullName>
    </submittedName>
</protein>
<sequence>MSNWPFASVVLECMPLCQCLLSHKISALQRSSYTDVHAWSTTTKYYYCLGNNPCMEISHILTGTYQRETSHVASYYGSLSLSHTHTQNTITFFHHQSC</sequence>
<evidence type="ECO:0000313" key="2">
    <source>
        <dbReference type="EMBL" id="ACR34906.1"/>
    </source>
</evidence>
<accession>C4J156</accession>
<feature type="signal peptide" evidence="1">
    <location>
        <begin position="1"/>
        <end position="19"/>
    </location>
</feature>
<name>C4J156_MAIZE</name>